<reference evidence="2 3" key="1">
    <citation type="submission" date="2019-01" db="EMBL/GenBank/DDBJ databases">
        <title>Draft genome sequence of Dictyobacter sp. Uno17.</title>
        <authorList>
            <person name="Wang C.M."/>
            <person name="Zheng Y."/>
            <person name="Sakai Y."/>
            <person name="Abe K."/>
            <person name="Yokota A."/>
            <person name="Yabe S."/>
        </authorList>
    </citation>
    <scope>NUCLEOTIDE SEQUENCE [LARGE SCALE GENOMIC DNA]</scope>
    <source>
        <strain evidence="2 3">Uno17</strain>
    </source>
</reference>
<dbReference type="EMBL" id="BIXY01000005">
    <property type="protein sequence ID" value="GCF07035.1"/>
    <property type="molecule type" value="Genomic_DNA"/>
</dbReference>
<evidence type="ECO:0000313" key="2">
    <source>
        <dbReference type="EMBL" id="GCF07035.1"/>
    </source>
</evidence>
<evidence type="ECO:0000256" key="1">
    <source>
        <dbReference type="SAM" id="Phobius"/>
    </source>
</evidence>
<comment type="caution">
    <text evidence="2">The sequence shown here is derived from an EMBL/GenBank/DDBJ whole genome shotgun (WGS) entry which is preliminary data.</text>
</comment>
<sequence>MFVDRLRYELRILGGWIFAVPLAIMLAVTVLALLLSHAQIMPIRIAQVLTGSIEMILPPQYIYECKTFL</sequence>
<name>A0A5A5T708_9CHLR</name>
<dbReference type="RefSeq" id="WP_149400084.1">
    <property type="nucleotide sequence ID" value="NZ_BIXY01000005.1"/>
</dbReference>
<feature type="transmembrane region" description="Helical" evidence="1">
    <location>
        <begin position="12"/>
        <end position="35"/>
    </location>
</feature>
<gene>
    <name evidence="2" type="ORF">KDI_05990</name>
</gene>
<dbReference type="AlphaFoldDB" id="A0A5A5T708"/>
<keyword evidence="1" id="KW-1133">Transmembrane helix</keyword>
<keyword evidence="1" id="KW-0812">Transmembrane</keyword>
<keyword evidence="3" id="KW-1185">Reference proteome</keyword>
<proteinExistence type="predicted"/>
<organism evidence="2 3">
    <name type="scientific">Dictyobacter arantiisoli</name>
    <dbReference type="NCBI Taxonomy" id="2014874"/>
    <lineage>
        <taxon>Bacteria</taxon>
        <taxon>Bacillati</taxon>
        <taxon>Chloroflexota</taxon>
        <taxon>Ktedonobacteria</taxon>
        <taxon>Ktedonobacterales</taxon>
        <taxon>Dictyobacteraceae</taxon>
        <taxon>Dictyobacter</taxon>
    </lineage>
</organism>
<accession>A0A5A5T708</accession>
<protein>
    <submittedName>
        <fullName evidence="2">Uncharacterized protein</fullName>
    </submittedName>
</protein>
<dbReference type="Proteomes" id="UP000322530">
    <property type="component" value="Unassembled WGS sequence"/>
</dbReference>
<keyword evidence="1" id="KW-0472">Membrane</keyword>
<evidence type="ECO:0000313" key="3">
    <source>
        <dbReference type="Proteomes" id="UP000322530"/>
    </source>
</evidence>